<dbReference type="AlphaFoldDB" id="A0AAE4AP02"/>
<organism evidence="1 2">
    <name type="scientific">Oligosphaera ethanolica</name>
    <dbReference type="NCBI Taxonomy" id="760260"/>
    <lineage>
        <taxon>Bacteria</taxon>
        <taxon>Pseudomonadati</taxon>
        <taxon>Lentisphaerota</taxon>
        <taxon>Oligosphaeria</taxon>
        <taxon>Oligosphaerales</taxon>
        <taxon>Oligosphaeraceae</taxon>
        <taxon>Oligosphaera</taxon>
    </lineage>
</organism>
<keyword evidence="2" id="KW-1185">Reference proteome</keyword>
<reference evidence="1" key="1">
    <citation type="submission" date="2023-07" db="EMBL/GenBank/DDBJ databases">
        <title>Genomic Encyclopedia of Type Strains, Phase IV (KMG-IV): sequencing the most valuable type-strain genomes for metagenomic binning, comparative biology and taxonomic classification.</title>
        <authorList>
            <person name="Goeker M."/>
        </authorList>
    </citation>
    <scope>NUCLEOTIDE SEQUENCE</scope>
    <source>
        <strain evidence="1">DSM 24202</strain>
    </source>
</reference>
<gene>
    <name evidence="1" type="ORF">J3R75_000974</name>
</gene>
<protein>
    <submittedName>
        <fullName evidence="1">Uncharacterized protein</fullName>
    </submittedName>
</protein>
<proteinExistence type="predicted"/>
<evidence type="ECO:0000313" key="2">
    <source>
        <dbReference type="Proteomes" id="UP001238163"/>
    </source>
</evidence>
<comment type="caution">
    <text evidence="1">The sequence shown here is derived from an EMBL/GenBank/DDBJ whole genome shotgun (WGS) entry which is preliminary data.</text>
</comment>
<accession>A0AAE4AP02</accession>
<name>A0AAE4AP02_9BACT</name>
<dbReference type="InterPro" id="IPR054615">
    <property type="entry name" value="Symport_access"/>
</dbReference>
<dbReference type="RefSeq" id="WP_307260201.1">
    <property type="nucleotide sequence ID" value="NZ_JAUSVL010000001.1"/>
</dbReference>
<dbReference type="EMBL" id="JAUSVL010000001">
    <property type="protein sequence ID" value="MDQ0288867.1"/>
    <property type="molecule type" value="Genomic_DNA"/>
</dbReference>
<dbReference type="NCBIfam" id="NF045580">
    <property type="entry name" value="symport_access"/>
    <property type="match status" value="1"/>
</dbReference>
<sequence length="58" mass="6756">MFGIPDVWVLLAFVLSLGSSVLCVAWGVMRWNEVDPVEEPPEELQQWRREENLVKDEL</sequence>
<evidence type="ECO:0000313" key="1">
    <source>
        <dbReference type="EMBL" id="MDQ0288867.1"/>
    </source>
</evidence>
<dbReference type="Proteomes" id="UP001238163">
    <property type="component" value="Unassembled WGS sequence"/>
</dbReference>